<keyword evidence="12 15" id="KW-0472">Membrane</keyword>
<dbReference type="InterPro" id="IPR036770">
    <property type="entry name" value="Ankyrin_rpt-contain_sf"/>
</dbReference>
<feature type="compositionally biased region" description="Polar residues" evidence="16">
    <location>
        <begin position="1012"/>
        <end position="1023"/>
    </location>
</feature>
<feature type="compositionally biased region" description="Polar residues" evidence="16">
    <location>
        <begin position="980"/>
        <end position="1000"/>
    </location>
</feature>
<evidence type="ECO:0000313" key="18">
    <source>
        <dbReference type="EMBL" id="CAF2917947.1"/>
    </source>
</evidence>
<evidence type="ECO:0000256" key="11">
    <source>
        <dbReference type="ARBA" id="ARBA00023065"/>
    </source>
</evidence>
<dbReference type="OrthoDB" id="48130at2759"/>
<evidence type="ECO:0000256" key="2">
    <source>
        <dbReference type="ARBA" id="ARBA00004651"/>
    </source>
</evidence>
<feature type="transmembrane region" description="Helical" evidence="15">
    <location>
        <begin position="571"/>
        <end position="592"/>
    </location>
</feature>
<evidence type="ECO:0000256" key="4">
    <source>
        <dbReference type="ARBA" id="ARBA00022475"/>
    </source>
</evidence>
<evidence type="ECO:0000256" key="5">
    <source>
        <dbReference type="ARBA" id="ARBA00022692"/>
    </source>
</evidence>
<dbReference type="NCBIfam" id="TIGR00870">
    <property type="entry name" value="trp"/>
    <property type="match status" value="1"/>
</dbReference>
<dbReference type="InterPro" id="IPR000990">
    <property type="entry name" value="Innexin"/>
</dbReference>
<dbReference type="PROSITE" id="PS50088">
    <property type="entry name" value="ANK_REPEAT"/>
    <property type="match status" value="1"/>
</dbReference>
<dbReference type="Gene3D" id="2.40.50.100">
    <property type="match status" value="1"/>
</dbReference>
<evidence type="ECO:0000256" key="3">
    <source>
        <dbReference type="ARBA" id="ARBA00022448"/>
    </source>
</evidence>
<organism evidence="18 19">
    <name type="scientific">Lepeophtheirus salmonis</name>
    <name type="common">Salmon louse</name>
    <name type="synonym">Caligus salmonis</name>
    <dbReference type="NCBI Taxonomy" id="72036"/>
    <lineage>
        <taxon>Eukaryota</taxon>
        <taxon>Metazoa</taxon>
        <taxon>Ecdysozoa</taxon>
        <taxon>Arthropoda</taxon>
        <taxon>Crustacea</taxon>
        <taxon>Multicrustacea</taxon>
        <taxon>Hexanauplia</taxon>
        <taxon>Copepoda</taxon>
        <taxon>Siphonostomatoida</taxon>
        <taxon>Caligidae</taxon>
        <taxon>Lepeophtheirus</taxon>
    </lineage>
</organism>
<comment type="subcellular location">
    <subcellularLocation>
        <location evidence="1">Cell junction</location>
        <location evidence="1">Gap junction</location>
    </subcellularLocation>
    <subcellularLocation>
        <location evidence="2 15">Cell membrane</location>
        <topology evidence="2 15">Multi-pass membrane protein</topology>
    </subcellularLocation>
</comment>
<feature type="domain" description="Transient receptor ion channel" evidence="17">
    <location>
        <begin position="194"/>
        <end position="256"/>
    </location>
</feature>
<dbReference type="PROSITE" id="PS50297">
    <property type="entry name" value="ANK_REP_REGION"/>
    <property type="match status" value="1"/>
</dbReference>
<keyword evidence="13 15" id="KW-0407">Ion channel</keyword>
<dbReference type="PANTHER" id="PTHR10117">
    <property type="entry name" value="TRANSIENT RECEPTOR POTENTIAL CHANNEL"/>
    <property type="match status" value="1"/>
</dbReference>
<reference evidence="18" key="1">
    <citation type="submission" date="2021-02" db="EMBL/GenBank/DDBJ databases">
        <authorList>
            <person name="Bekaert M."/>
        </authorList>
    </citation>
    <scope>NUCLEOTIDE SEQUENCE</scope>
    <source>
        <strain evidence="18">IoA-00</strain>
    </source>
</reference>
<dbReference type="InterPro" id="IPR013555">
    <property type="entry name" value="TRP_dom"/>
</dbReference>
<evidence type="ECO:0000256" key="15">
    <source>
        <dbReference type="RuleBase" id="RU010713"/>
    </source>
</evidence>
<proteinExistence type="inferred from homology"/>
<evidence type="ECO:0000256" key="8">
    <source>
        <dbReference type="ARBA" id="ARBA00022949"/>
    </source>
</evidence>
<dbReference type="InterPro" id="IPR011053">
    <property type="entry name" value="Single_hybrid_motif"/>
</dbReference>
<feature type="transmembrane region" description="Helical" evidence="15">
    <location>
        <begin position="657"/>
        <end position="679"/>
    </location>
</feature>
<protein>
    <recommendedName>
        <fullName evidence="15">Innexin</fullName>
    </recommendedName>
</protein>
<evidence type="ECO:0000259" key="17">
    <source>
        <dbReference type="SMART" id="SM01420"/>
    </source>
</evidence>
<name>A0A7R8CXT4_LEPSM</name>
<dbReference type="SMART" id="SM01420">
    <property type="entry name" value="TRP_2"/>
    <property type="match status" value="1"/>
</dbReference>
<dbReference type="GO" id="GO:0051480">
    <property type="term" value="P:regulation of cytosolic calcium ion concentration"/>
    <property type="evidence" value="ECO:0007669"/>
    <property type="project" value="TreeGrafter"/>
</dbReference>
<keyword evidence="11 15" id="KW-0406">Ion transport</keyword>
<feature type="repeat" description="ANK" evidence="14">
    <location>
        <begin position="159"/>
        <end position="191"/>
    </location>
</feature>
<feature type="compositionally biased region" description="Acidic residues" evidence="16">
    <location>
        <begin position="1155"/>
        <end position="1169"/>
    </location>
</feature>
<evidence type="ECO:0000256" key="1">
    <source>
        <dbReference type="ARBA" id="ARBA00004610"/>
    </source>
</evidence>
<evidence type="ECO:0000313" key="19">
    <source>
        <dbReference type="Proteomes" id="UP000675881"/>
    </source>
</evidence>
<evidence type="ECO:0000256" key="12">
    <source>
        <dbReference type="ARBA" id="ARBA00023136"/>
    </source>
</evidence>
<dbReference type="Pfam" id="PF08344">
    <property type="entry name" value="TRP_2"/>
    <property type="match status" value="1"/>
</dbReference>
<evidence type="ECO:0000256" key="6">
    <source>
        <dbReference type="ARBA" id="ARBA00022737"/>
    </source>
</evidence>
<accession>A0A7R8CXT4</accession>
<dbReference type="InterPro" id="IPR002110">
    <property type="entry name" value="Ankyrin_rpt"/>
</dbReference>
<feature type="region of interest" description="Disordered" evidence="16">
    <location>
        <begin position="980"/>
        <end position="1183"/>
    </location>
</feature>
<keyword evidence="6" id="KW-0677">Repeat</keyword>
<evidence type="ECO:0000256" key="13">
    <source>
        <dbReference type="ARBA" id="ARBA00023303"/>
    </source>
</evidence>
<feature type="transmembrane region" description="Helical" evidence="15">
    <location>
        <begin position="1215"/>
        <end position="1234"/>
    </location>
</feature>
<sequence>MSNRITSANSVTSNSTRNRAPSFKKSSRMNSHEFESVRPDQRILTPDEKMFLLNVERGDTAMVKRIITAFSNKKTIFDLNCVDPLGRSGLAIAIENENLEMITALLENKIEPRDSLLVAIREDYVEGVEILLEWEEENHKPETLYSWESVDQVTANFTPDITPLILAAQRNNYEILKLLLDRGATIPMPHDIKCSCDICVSSHSDDSLRFSLSRINSYKALSSPSLIALSSKDPILTAFELGNELKKLSALETEFRQEYSDLRVQIQTLATGLVNHARTSYELEVLLNHSPDGVPWTPGKPQTLERLKLAIDVNQKDFVAHPSVQQLLGAIWYQALPGFRRLHFIKQILVCLKVACMFPVYSTMYMLAPGSTLGKFAKSPFIKFILQSASYMFFLFLLALCSQRVEYIVIDILVFAVPGLEWLADIKADWIKHERGSLPSIIELAIIGYIQGLVWQSLKVLWQKGLLDFCLDLWNLADVFSYGSFMGWIGMRSLAFLLVQREKWNGVPVEEIWIPREEWHVFSPMLLADGLFSAGMISAYLKIIQIFSINPYLGPLQVSLGKMIIDIAKWLVLYILVLFSFGCGLNQLLWYYSDLEKQKCYSLPGGLPDFENFGDSCVTWRRFFNLWETSQSLFWASFGLVELGDFELSGVKEFTRFWALLMFGSYSVCNIIVLLNMLIAMMSNSYTAIAERSDTEWKFARSRLWISYFDEGSTVPPPFNIIPTAKSMKKLFTCLYCKGKQAEKVDSRQRKAADNRYYGVVRCLVKRYITEEQRKSQDFNVTEDDINEVRQDIRSFRYDLINILKENNMKTPTVREENVIGRKSKDLERMIAKGFNMAKVEGVMSNMFEKVIQTSKPTDIFKKLARVAIKKKVPKLGSAQQSFDSSNPIGSKAASLKRRNTSLKRSLLIRGNSREDIEKNLLRDTNSLLSYNPRLKDVSPAMRIAWAKFKGGFDDVLYEKEEELSPPPSPRVKAEVNIINEGSKTTTENNKVQATTQKAEPNNEKPVAPENIPTTSSSISPQKKSQESTVPEKKSSEVVSMEKEGPTPALSSTSPKDQRKSSLAVAEDPGSAPKTPKKEVGRSRKSSLAVTDEPSSAPKTPKKEGGKSRKSSLAVTDEPGSAPKTPKKSPKKTPKKSPKNKNLSNIEPVKKPLDLEEFLEKDDNEEDNNDGSTKKDEDDDAPLFAEKGMSIVTGKAITGFRDHQIKKPSNYVFQLHYRITFGILLVCIILVSSYEYIDSSGSAIQCFMDRGVDIPENVINRYCWIQSTFTLPTSYDPALILRNNPGVGAIFDENSTQYHAYYQWVPLFLSMQAIFFYFPHWLWKVMEGGRLKSLVAQLKEKKEENDKEALQECFSRISEYFAVHMKEQWEHRIWALKYLFCETLNLFNVIFQMSLTNTFLRGEFKGYGGKVLDYIFQDPEYRDDPMSKVFPKVTKCTFKKYGGSGTLQKLDAFCVLGMNIINEKVFVFLWFWFWILLILNIINLGMRVIYYFYPQTRYTRPDTTDLKHWKMKPKFMGNMDVVKRMTFSDWIVFAEMSRDIDKQDINIILDGIAREYLPSYSMEMSEQSGLYDAGRILNNCCVQDRYYTKFYYRDPDRERHLDQVLLLHSNRIVLVTLAPRHPLLCTSSATPFQVDYRVTPNCDRSLNASRGKGKRGAQGLDSNSNLCFVKPQGSSDSEFYRVKSLVKGKLLEVNEYLIKDPELLRKDPQGSGYIALILPTLPDGLHEIKTRYLTQEEYLKEEEEN</sequence>
<dbReference type="SUPFAM" id="SSF48403">
    <property type="entry name" value="Ankyrin repeat"/>
    <property type="match status" value="1"/>
</dbReference>
<keyword evidence="3 15" id="KW-0813">Transport</keyword>
<evidence type="ECO:0000256" key="16">
    <source>
        <dbReference type="SAM" id="MobiDB-lite"/>
    </source>
</evidence>
<gene>
    <name evidence="15" type="primary">inx</name>
    <name evidence="18" type="ORF">LSAA_8742</name>
</gene>
<dbReference type="EMBL" id="HG994583">
    <property type="protein sequence ID" value="CAF2917947.1"/>
    <property type="molecule type" value="Genomic_DNA"/>
</dbReference>
<dbReference type="PRINTS" id="PR01262">
    <property type="entry name" value="INNEXIN"/>
</dbReference>
<feature type="compositionally biased region" description="Basic and acidic residues" evidence="16">
    <location>
        <begin position="1024"/>
        <end position="1045"/>
    </location>
</feature>
<feature type="compositionally biased region" description="Basic and acidic residues" evidence="16">
    <location>
        <begin position="30"/>
        <end position="39"/>
    </location>
</feature>
<dbReference type="GO" id="GO:0034703">
    <property type="term" value="C:cation channel complex"/>
    <property type="evidence" value="ECO:0007669"/>
    <property type="project" value="TreeGrafter"/>
</dbReference>
<dbReference type="InterPro" id="IPR005821">
    <property type="entry name" value="Ion_trans_dom"/>
</dbReference>
<dbReference type="GO" id="GO:0070679">
    <property type="term" value="F:inositol 1,4,5 trisphosphate binding"/>
    <property type="evidence" value="ECO:0007669"/>
    <property type="project" value="TreeGrafter"/>
</dbReference>
<evidence type="ECO:0000256" key="10">
    <source>
        <dbReference type="ARBA" id="ARBA00023043"/>
    </source>
</evidence>
<dbReference type="Gene3D" id="1.25.40.20">
    <property type="entry name" value="Ankyrin repeat-containing domain"/>
    <property type="match status" value="1"/>
</dbReference>
<feature type="transmembrane region" description="Helical" evidence="15">
    <location>
        <begin position="1301"/>
        <end position="1323"/>
    </location>
</feature>
<comment type="function">
    <text evidence="15">Structural component of the gap junctions.</text>
</comment>
<keyword evidence="19" id="KW-1185">Reference proteome</keyword>
<dbReference type="GO" id="GO:0005886">
    <property type="term" value="C:plasma membrane"/>
    <property type="evidence" value="ECO:0007669"/>
    <property type="project" value="UniProtKB-SubCell"/>
</dbReference>
<dbReference type="Pfam" id="PF00876">
    <property type="entry name" value="Innexin"/>
    <property type="match status" value="1"/>
</dbReference>
<feature type="region of interest" description="Disordered" evidence="16">
    <location>
        <begin position="1"/>
        <end position="39"/>
    </location>
</feature>
<evidence type="ECO:0000256" key="9">
    <source>
        <dbReference type="ARBA" id="ARBA00022989"/>
    </source>
</evidence>
<dbReference type="InterPro" id="IPR002153">
    <property type="entry name" value="TRPC_channel"/>
</dbReference>
<keyword evidence="4" id="KW-1003">Cell membrane</keyword>
<feature type="compositionally biased region" description="Polar residues" evidence="16">
    <location>
        <begin position="1"/>
        <end position="19"/>
    </location>
</feature>
<comment type="similarity">
    <text evidence="15">Belongs to the pannexin family.</text>
</comment>
<dbReference type="PANTHER" id="PTHR10117:SF51">
    <property type="entry name" value="TRANSIENT RECEPTOR POTENTIAL PROTEIN"/>
    <property type="match status" value="1"/>
</dbReference>
<dbReference type="Pfam" id="PF00520">
    <property type="entry name" value="Ion_trans"/>
    <property type="match status" value="1"/>
</dbReference>
<feature type="transmembrane region" description="Helical" evidence="15">
    <location>
        <begin position="348"/>
        <end position="368"/>
    </location>
</feature>
<keyword evidence="9 15" id="KW-1133">Transmembrane helix</keyword>
<evidence type="ECO:0000256" key="7">
    <source>
        <dbReference type="ARBA" id="ARBA00022868"/>
    </source>
</evidence>
<dbReference type="GO" id="GO:0005921">
    <property type="term" value="C:gap junction"/>
    <property type="evidence" value="ECO:0007669"/>
    <property type="project" value="UniProtKB-SubCell"/>
</dbReference>
<feature type="compositionally biased region" description="Basic residues" evidence="16">
    <location>
        <begin position="1125"/>
        <end position="1139"/>
    </location>
</feature>
<keyword evidence="5 15" id="KW-0812">Transmembrane</keyword>
<dbReference type="SUPFAM" id="SSF51230">
    <property type="entry name" value="Single hybrid motif"/>
    <property type="match status" value="1"/>
</dbReference>
<keyword evidence="10 14" id="KW-0040">ANK repeat</keyword>
<dbReference type="GO" id="GO:0015279">
    <property type="term" value="F:store-operated calcium channel activity"/>
    <property type="evidence" value="ECO:0007669"/>
    <property type="project" value="TreeGrafter"/>
</dbReference>
<comment type="caution">
    <text evidence="15">Lacks conserved residue(s) required for the propagation of feature annotation.</text>
</comment>
<dbReference type="PROSITE" id="PS51013">
    <property type="entry name" value="PANNEXIN"/>
    <property type="match status" value="1"/>
</dbReference>
<feature type="transmembrane region" description="Helical" evidence="15">
    <location>
        <begin position="1465"/>
        <end position="1493"/>
    </location>
</feature>
<feature type="compositionally biased region" description="Polar residues" evidence="16">
    <location>
        <begin position="1086"/>
        <end position="1098"/>
    </location>
</feature>
<keyword evidence="7" id="KW-0303">Gap junction</keyword>
<feature type="transmembrane region" description="Helical" evidence="15">
    <location>
        <begin position="380"/>
        <end position="400"/>
    </location>
</feature>
<dbReference type="Pfam" id="PF00023">
    <property type="entry name" value="Ank"/>
    <property type="match status" value="1"/>
</dbReference>
<keyword evidence="8" id="KW-0965">Cell junction</keyword>
<dbReference type="SMART" id="SM00248">
    <property type="entry name" value="ANK"/>
    <property type="match status" value="2"/>
</dbReference>
<evidence type="ECO:0000256" key="14">
    <source>
        <dbReference type="PROSITE-ProRule" id="PRU00023"/>
    </source>
</evidence>
<dbReference type="Proteomes" id="UP000675881">
    <property type="component" value="Chromosome 4"/>
</dbReference>